<dbReference type="EMBL" id="KV454005">
    <property type="protein sequence ID" value="ODQ45015.1"/>
    <property type="molecule type" value="Genomic_DNA"/>
</dbReference>
<evidence type="ECO:0000256" key="2">
    <source>
        <dbReference type="ARBA" id="ARBA00022679"/>
    </source>
</evidence>
<proteinExistence type="predicted"/>
<dbReference type="OrthoDB" id="514248at2759"/>
<dbReference type="SUPFAM" id="SSF53335">
    <property type="entry name" value="S-adenosyl-L-methionine-dependent methyltransferases"/>
    <property type="match status" value="1"/>
</dbReference>
<keyword evidence="2" id="KW-0808">Transferase</keyword>
<protein>
    <recommendedName>
        <fullName evidence="5">U6 small nuclear RNA (adenine-(43)-N(6))-methyltransferase</fullName>
    </recommendedName>
</protein>
<dbReference type="STRING" id="763406.A0A1E3NFU1"/>
<name>A0A1E3NFU1_9ASCO</name>
<dbReference type="Pfam" id="PF05971">
    <property type="entry name" value="Methyltransf_10"/>
    <property type="match status" value="1"/>
</dbReference>
<dbReference type="GeneID" id="30179634"/>
<sequence>MISRRLDFDALSVVEPELLKYWDASARNFNFSDHHAMIALTRTLVKVDMGYSIQLSETQLCPNYFNRLDYVLFLQRLIDLTPDSADLPVFGLDVGTSQSCIYPLLCTKYICNISKMIGTDIVPEFIDAAEMNIQRNNLSSLIKLAVVDQKENCFFPLFKQKFHSEEDAIVFTMCNPPFYTSAHQMTTSRERKNDFVKQQTIGHVSELITDGGDYSFIMKLLNDSESFSTRVTWFTSLIGNLSTLRRLVPYLKANQHRIIYGVHRFKSGAYTVRWILFWTYKMEYKPPPELFNFSSKFLNAKKFVQIMQDRKDDSYSLRSRILVKLFSLPYTSLHLRDVIVIRLPGNVFSRSYRRSGEFNFDGSEYIFELDVKRRKITWRNGLDHKVFESFCNVINSL</sequence>
<dbReference type="GO" id="GO:0008168">
    <property type="term" value="F:methyltransferase activity"/>
    <property type="evidence" value="ECO:0007669"/>
    <property type="project" value="UniProtKB-KW"/>
</dbReference>
<dbReference type="Gene3D" id="3.40.50.150">
    <property type="entry name" value="Vaccinia Virus protein VP39"/>
    <property type="match status" value="1"/>
</dbReference>
<dbReference type="PANTHER" id="PTHR13393:SF0">
    <property type="entry name" value="RNA N6-ADENOSINE-METHYLTRANSFERASE METTL16"/>
    <property type="match status" value="1"/>
</dbReference>
<dbReference type="Proteomes" id="UP000094455">
    <property type="component" value="Unassembled WGS sequence"/>
</dbReference>
<dbReference type="GO" id="GO:0005634">
    <property type="term" value="C:nucleus"/>
    <property type="evidence" value="ECO:0007669"/>
    <property type="project" value="TreeGrafter"/>
</dbReference>
<evidence type="ECO:0000313" key="4">
    <source>
        <dbReference type="Proteomes" id="UP000094455"/>
    </source>
</evidence>
<dbReference type="GO" id="GO:0070475">
    <property type="term" value="P:rRNA base methylation"/>
    <property type="evidence" value="ECO:0007669"/>
    <property type="project" value="TreeGrafter"/>
</dbReference>
<reference evidence="3 4" key="1">
    <citation type="journal article" date="2016" name="Proc. Natl. Acad. Sci. U.S.A.">
        <title>Comparative genomics of biotechnologically important yeasts.</title>
        <authorList>
            <person name="Riley R."/>
            <person name="Haridas S."/>
            <person name="Wolfe K.H."/>
            <person name="Lopes M.R."/>
            <person name="Hittinger C.T."/>
            <person name="Goeker M."/>
            <person name="Salamov A.A."/>
            <person name="Wisecaver J.H."/>
            <person name="Long T.M."/>
            <person name="Calvey C.H."/>
            <person name="Aerts A.L."/>
            <person name="Barry K.W."/>
            <person name="Choi C."/>
            <person name="Clum A."/>
            <person name="Coughlan A.Y."/>
            <person name="Deshpande S."/>
            <person name="Douglass A.P."/>
            <person name="Hanson S.J."/>
            <person name="Klenk H.-P."/>
            <person name="LaButti K.M."/>
            <person name="Lapidus A."/>
            <person name="Lindquist E.A."/>
            <person name="Lipzen A.M."/>
            <person name="Meier-Kolthoff J.P."/>
            <person name="Ohm R.A."/>
            <person name="Otillar R.P."/>
            <person name="Pangilinan J.L."/>
            <person name="Peng Y."/>
            <person name="Rokas A."/>
            <person name="Rosa C.A."/>
            <person name="Scheuner C."/>
            <person name="Sibirny A.A."/>
            <person name="Slot J.C."/>
            <person name="Stielow J.B."/>
            <person name="Sun H."/>
            <person name="Kurtzman C.P."/>
            <person name="Blackwell M."/>
            <person name="Grigoriev I.V."/>
            <person name="Jeffries T.W."/>
        </authorList>
    </citation>
    <scope>NUCLEOTIDE SEQUENCE [LARGE SCALE GENOMIC DNA]</scope>
    <source>
        <strain evidence="3 4">NRRL Y-2026</strain>
    </source>
</reference>
<evidence type="ECO:0000313" key="3">
    <source>
        <dbReference type="EMBL" id="ODQ45015.1"/>
    </source>
</evidence>
<gene>
    <name evidence="3" type="ORF">PICMEDRAFT_35475</name>
</gene>
<accession>A0A1E3NFU1</accession>
<dbReference type="InterPro" id="IPR029063">
    <property type="entry name" value="SAM-dependent_MTases_sf"/>
</dbReference>
<keyword evidence="4" id="KW-1185">Reference proteome</keyword>
<dbReference type="PANTHER" id="PTHR13393">
    <property type="entry name" value="SAM-DEPENDENT METHYLTRANSFERASE"/>
    <property type="match status" value="1"/>
</dbReference>
<dbReference type="RefSeq" id="XP_019016128.1">
    <property type="nucleotide sequence ID" value="XM_019162947.1"/>
</dbReference>
<keyword evidence="1" id="KW-0489">Methyltransferase</keyword>
<evidence type="ECO:0000256" key="1">
    <source>
        <dbReference type="ARBA" id="ARBA00022603"/>
    </source>
</evidence>
<dbReference type="InterPro" id="IPR010286">
    <property type="entry name" value="METTL16/RlmF"/>
</dbReference>
<dbReference type="AlphaFoldDB" id="A0A1E3NFU1"/>
<evidence type="ECO:0008006" key="5">
    <source>
        <dbReference type="Google" id="ProtNLM"/>
    </source>
</evidence>
<organism evidence="3 4">
    <name type="scientific">Pichia membranifaciens NRRL Y-2026</name>
    <dbReference type="NCBI Taxonomy" id="763406"/>
    <lineage>
        <taxon>Eukaryota</taxon>
        <taxon>Fungi</taxon>
        <taxon>Dikarya</taxon>
        <taxon>Ascomycota</taxon>
        <taxon>Saccharomycotina</taxon>
        <taxon>Pichiomycetes</taxon>
        <taxon>Pichiales</taxon>
        <taxon>Pichiaceae</taxon>
        <taxon>Pichia</taxon>
    </lineage>
</organism>